<dbReference type="GO" id="GO:0005829">
    <property type="term" value="C:cytosol"/>
    <property type="evidence" value="ECO:0007669"/>
    <property type="project" value="TreeGrafter"/>
</dbReference>
<name>A0A160PC46_9HYPH</name>
<dbReference type="PANTHER" id="PTHR34982">
    <property type="entry name" value="YOP PROTEINS TRANSLOCATION PROTEIN L"/>
    <property type="match status" value="1"/>
</dbReference>
<evidence type="ECO:0000256" key="6">
    <source>
        <dbReference type="ARBA" id="ARBA00040494"/>
    </source>
</evidence>
<protein>
    <recommendedName>
        <fullName evidence="6">Type 3 secretion system stator protein</fullName>
    </recommendedName>
</protein>
<keyword evidence="4" id="KW-0653">Protein transport</keyword>
<comment type="subcellular location">
    <subcellularLocation>
        <location evidence="1">Cytoplasm</location>
    </subcellularLocation>
</comment>
<evidence type="ECO:0000256" key="1">
    <source>
        <dbReference type="ARBA" id="ARBA00004496"/>
    </source>
</evidence>
<dbReference type="GO" id="GO:0030254">
    <property type="term" value="P:protein secretion by the type III secretion system"/>
    <property type="evidence" value="ECO:0007669"/>
    <property type="project" value="InterPro"/>
</dbReference>
<comment type="similarity">
    <text evidence="5">Belongs to the SctL stator family.</text>
</comment>
<gene>
    <name evidence="8" type="ORF">MPPM_1351</name>
</gene>
<dbReference type="PANTHER" id="PTHR34982:SF1">
    <property type="entry name" value="FLAGELLAR ASSEMBLY PROTEIN FLIH"/>
    <property type="match status" value="1"/>
</dbReference>
<evidence type="ECO:0000256" key="4">
    <source>
        <dbReference type="ARBA" id="ARBA00022927"/>
    </source>
</evidence>
<evidence type="ECO:0000313" key="9">
    <source>
        <dbReference type="Proteomes" id="UP000218288"/>
    </source>
</evidence>
<organism evidence="8 9">
    <name type="scientific">Methylorubrum populi</name>
    <dbReference type="NCBI Taxonomy" id="223967"/>
    <lineage>
        <taxon>Bacteria</taxon>
        <taxon>Pseudomonadati</taxon>
        <taxon>Pseudomonadota</taxon>
        <taxon>Alphaproteobacteria</taxon>
        <taxon>Hyphomicrobiales</taxon>
        <taxon>Methylobacteriaceae</taxon>
        <taxon>Methylorubrum</taxon>
    </lineage>
</organism>
<dbReference type="InterPro" id="IPR051472">
    <property type="entry name" value="T3SS_Stator/FliH"/>
</dbReference>
<evidence type="ECO:0000256" key="2">
    <source>
        <dbReference type="ARBA" id="ARBA00022448"/>
    </source>
</evidence>
<dbReference type="OrthoDB" id="9802671at2"/>
<dbReference type="RefSeq" id="WP_157914139.1">
    <property type="nucleotide sequence ID" value="NZ_AP014809.1"/>
</dbReference>
<keyword evidence="2" id="KW-0813">Transport</keyword>
<reference evidence="8 9" key="1">
    <citation type="journal article" date="2016" name="Genome Announc.">
        <title>Complete Genome Sequence of Methylobacterium populi P-1M, Isolated from Pink-Pigmented Household Biofilm.</title>
        <authorList>
            <person name="Morohoshi T."/>
            <person name="Ikeda T."/>
        </authorList>
    </citation>
    <scope>NUCLEOTIDE SEQUENCE [LARGE SCALE GENOMIC DNA]</scope>
    <source>
        <strain evidence="8 9">P-1M</strain>
    </source>
</reference>
<sequence>MPEARPEPAQRISAPNSPPVPPRLRPAGPVVRASEIGIWSEAQAGLAASHRHALDTREWARDLVERERARAQAEGRAAGAEEAARLVAGTAARAVDHLAALERELPGLVHGLVAEIVGSFEPGDALVRSVRQAITRLRPESEASLRVAPGDLEAVRAGLAGIDTGLLRVEADPVLQPGESCLRSAIGSIELGLEAQLRALRAGLAARAGAGHASRAGETSA</sequence>
<proteinExistence type="inferred from homology"/>
<dbReference type="EMBL" id="AP014809">
    <property type="protein sequence ID" value="BAU89956.1"/>
    <property type="molecule type" value="Genomic_DNA"/>
</dbReference>
<evidence type="ECO:0000313" key="8">
    <source>
        <dbReference type="EMBL" id="BAU89956.1"/>
    </source>
</evidence>
<keyword evidence="3" id="KW-0963">Cytoplasm</keyword>
<dbReference type="AlphaFoldDB" id="A0A160PC46"/>
<evidence type="ECO:0000256" key="5">
    <source>
        <dbReference type="ARBA" id="ARBA00024335"/>
    </source>
</evidence>
<evidence type="ECO:0000256" key="7">
    <source>
        <dbReference type="SAM" id="MobiDB-lite"/>
    </source>
</evidence>
<feature type="region of interest" description="Disordered" evidence="7">
    <location>
        <begin position="1"/>
        <end position="27"/>
    </location>
</feature>
<dbReference type="Pfam" id="PF06635">
    <property type="entry name" value="T3SS_SCTL"/>
    <property type="match status" value="1"/>
</dbReference>
<dbReference type="NCBIfam" id="TIGR02499">
    <property type="entry name" value="HrpE_YscL_not"/>
    <property type="match status" value="1"/>
</dbReference>
<dbReference type="InterPro" id="IPR012842">
    <property type="entry name" value="T3SS_SctL/SctL2"/>
</dbReference>
<dbReference type="InterPro" id="IPR010586">
    <property type="entry name" value="T3SS_stator_protein"/>
</dbReference>
<accession>A0A160PC46</accession>
<dbReference type="Proteomes" id="UP000218288">
    <property type="component" value="Chromosome"/>
</dbReference>
<evidence type="ECO:0000256" key="3">
    <source>
        <dbReference type="ARBA" id="ARBA00022490"/>
    </source>
</evidence>